<evidence type="ECO:0000259" key="2">
    <source>
        <dbReference type="PROSITE" id="PS51898"/>
    </source>
</evidence>
<sequence>MEESVDGQGRDEVAEAPSHRRDVERAFWREIATGCTSEAAAVAVGVSPVAGTRWYRDRGGMPMFMRARVKGRCLSFAEPEEIALFTLYAMALALGLRRGEALGLRWQDADLNEGLIFVRQTVQRLNGQLVFGPVESDGSERVVGLPAPCLDALKRHRMAQQAERKSAVGKWREHGLIFTTTIGTPIEPRNLNRHFVRLLGLAGPDRIQLHDLRHSCATLLDEQGVPIEKIQDVL</sequence>
<dbReference type="Proteomes" id="UP000619293">
    <property type="component" value="Unassembled WGS sequence"/>
</dbReference>
<dbReference type="PANTHER" id="PTHR30349">
    <property type="entry name" value="PHAGE INTEGRASE-RELATED"/>
    <property type="match status" value="1"/>
</dbReference>
<dbReference type="PROSITE" id="PS51898">
    <property type="entry name" value="TYR_RECOMBINASE"/>
    <property type="match status" value="1"/>
</dbReference>
<dbReference type="PANTHER" id="PTHR30349:SF91">
    <property type="entry name" value="INTA PROTEIN"/>
    <property type="match status" value="1"/>
</dbReference>
<dbReference type="EMBL" id="BONG01000050">
    <property type="protein sequence ID" value="GIF92740.1"/>
    <property type="molecule type" value="Genomic_DNA"/>
</dbReference>
<protein>
    <recommendedName>
        <fullName evidence="2">Tyr recombinase domain-containing protein</fullName>
    </recommendedName>
</protein>
<dbReference type="GO" id="GO:0006310">
    <property type="term" value="P:DNA recombination"/>
    <property type="evidence" value="ECO:0007669"/>
    <property type="project" value="UniProtKB-KW"/>
</dbReference>
<gene>
    <name evidence="3" type="ORF">Cch02nite_61840</name>
</gene>
<dbReference type="AlphaFoldDB" id="A0A8J3NU81"/>
<accession>A0A8J3NU81</accession>
<reference evidence="3 4" key="1">
    <citation type="submission" date="2021-01" db="EMBL/GenBank/DDBJ databases">
        <title>Whole genome shotgun sequence of Catellatospora chokoriensis NBRC 107358.</title>
        <authorList>
            <person name="Komaki H."/>
            <person name="Tamura T."/>
        </authorList>
    </citation>
    <scope>NUCLEOTIDE SEQUENCE [LARGE SCALE GENOMIC DNA]</scope>
    <source>
        <strain evidence="3 4">NBRC 107358</strain>
    </source>
</reference>
<comment type="caution">
    <text evidence="3">The sequence shown here is derived from an EMBL/GenBank/DDBJ whole genome shotgun (WGS) entry which is preliminary data.</text>
</comment>
<dbReference type="InterPro" id="IPR011010">
    <property type="entry name" value="DNA_brk_join_enz"/>
</dbReference>
<dbReference type="SUPFAM" id="SSF56349">
    <property type="entry name" value="DNA breaking-rejoining enzymes"/>
    <property type="match status" value="1"/>
</dbReference>
<evidence type="ECO:0000313" key="3">
    <source>
        <dbReference type="EMBL" id="GIF92740.1"/>
    </source>
</evidence>
<name>A0A8J3NU81_9ACTN</name>
<dbReference type="InterPro" id="IPR013762">
    <property type="entry name" value="Integrase-like_cat_sf"/>
</dbReference>
<organism evidence="3 4">
    <name type="scientific">Catellatospora chokoriensis</name>
    <dbReference type="NCBI Taxonomy" id="310353"/>
    <lineage>
        <taxon>Bacteria</taxon>
        <taxon>Bacillati</taxon>
        <taxon>Actinomycetota</taxon>
        <taxon>Actinomycetes</taxon>
        <taxon>Micromonosporales</taxon>
        <taxon>Micromonosporaceae</taxon>
        <taxon>Catellatospora</taxon>
    </lineage>
</organism>
<evidence type="ECO:0000313" key="4">
    <source>
        <dbReference type="Proteomes" id="UP000619293"/>
    </source>
</evidence>
<dbReference type="CDD" id="cd01189">
    <property type="entry name" value="INT_ICEBs1_C_like"/>
    <property type="match status" value="1"/>
</dbReference>
<feature type="domain" description="Tyr recombinase" evidence="2">
    <location>
        <begin position="60"/>
        <end position="234"/>
    </location>
</feature>
<keyword evidence="4" id="KW-1185">Reference proteome</keyword>
<dbReference type="Gene3D" id="1.10.443.10">
    <property type="entry name" value="Intergrase catalytic core"/>
    <property type="match status" value="1"/>
</dbReference>
<dbReference type="Pfam" id="PF00589">
    <property type="entry name" value="Phage_integrase"/>
    <property type="match status" value="1"/>
</dbReference>
<keyword evidence="1" id="KW-0233">DNA recombination</keyword>
<evidence type="ECO:0000256" key="1">
    <source>
        <dbReference type="ARBA" id="ARBA00023172"/>
    </source>
</evidence>
<dbReference type="InterPro" id="IPR050090">
    <property type="entry name" value="Tyrosine_recombinase_XerCD"/>
</dbReference>
<dbReference type="InterPro" id="IPR002104">
    <property type="entry name" value="Integrase_catalytic"/>
</dbReference>
<dbReference type="GO" id="GO:0015074">
    <property type="term" value="P:DNA integration"/>
    <property type="evidence" value="ECO:0007669"/>
    <property type="project" value="InterPro"/>
</dbReference>
<proteinExistence type="predicted"/>
<dbReference type="GO" id="GO:0003677">
    <property type="term" value="F:DNA binding"/>
    <property type="evidence" value="ECO:0007669"/>
    <property type="project" value="InterPro"/>
</dbReference>